<dbReference type="InterPro" id="IPR001451">
    <property type="entry name" value="Hexapep"/>
</dbReference>
<dbReference type="RefSeq" id="WP_102523366.1">
    <property type="nucleotide sequence ID" value="NZ_LT960611.1"/>
</dbReference>
<keyword evidence="5" id="KW-1185">Reference proteome</keyword>
<dbReference type="Pfam" id="PF00132">
    <property type="entry name" value="Hexapep"/>
    <property type="match status" value="1"/>
</dbReference>
<dbReference type="SUPFAM" id="SSF51161">
    <property type="entry name" value="Trimeric LpxA-like enzymes"/>
    <property type="match status" value="1"/>
</dbReference>
<name>A0A2N8ZGF9_9VIBR</name>
<dbReference type="AlphaFoldDB" id="A0A2N8ZGF9"/>
<evidence type="ECO:0000256" key="1">
    <source>
        <dbReference type="ARBA" id="ARBA00022679"/>
    </source>
</evidence>
<keyword evidence="2" id="KW-0677">Repeat</keyword>
<protein>
    <submittedName>
        <fullName evidence="4">Acetyltransferase</fullName>
    </submittedName>
</protein>
<keyword evidence="1 4" id="KW-0808">Transferase</keyword>
<dbReference type="EMBL" id="LT960611">
    <property type="protein sequence ID" value="SON50968.1"/>
    <property type="molecule type" value="Genomic_DNA"/>
</dbReference>
<dbReference type="InterPro" id="IPR051159">
    <property type="entry name" value="Hexapeptide_acetyltransf"/>
</dbReference>
<evidence type="ECO:0000256" key="3">
    <source>
        <dbReference type="ARBA" id="ARBA00023315"/>
    </source>
</evidence>
<accession>A0A2N8ZGF9</accession>
<dbReference type="InterPro" id="IPR018357">
    <property type="entry name" value="Hexapep_transf_CS"/>
</dbReference>
<organism evidence="4 5">
    <name type="scientific">Vibrio tapetis subsp. tapetis</name>
    <dbReference type="NCBI Taxonomy" id="1671868"/>
    <lineage>
        <taxon>Bacteria</taxon>
        <taxon>Pseudomonadati</taxon>
        <taxon>Pseudomonadota</taxon>
        <taxon>Gammaproteobacteria</taxon>
        <taxon>Vibrionales</taxon>
        <taxon>Vibrionaceae</taxon>
        <taxon>Vibrio</taxon>
    </lineage>
</organism>
<sequence>MIKRILKKLTFLTRANRIGPDMLLTHWMLHSRWLGRLLCEKKLKYLGVGASIRPGAYAIETHNISLGKNVVIRPGCMLFSDPHLGGSEIVIEDDVLVGSCVHIYVDNHAFGNIDKPISEQGFTSSKTVKIKKGAWVGANVTVLAGVTIGTNSVVAAGSIVTKSVPDYCVVAGNPAKLISDKNAQ</sequence>
<dbReference type="GO" id="GO:0016746">
    <property type="term" value="F:acyltransferase activity"/>
    <property type="evidence" value="ECO:0007669"/>
    <property type="project" value="UniProtKB-KW"/>
</dbReference>
<dbReference type="PANTHER" id="PTHR23416">
    <property type="entry name" value="SIALIC ACID SYNTHASE-RELATED"/>
    <property type="match status" value="1"/>
</dbReference>
<gene>
    <name evidence="4" type="ORF">VTAP4600_A3002</name>
</gene>
<evidence type="ECO:0000256" key="2">
    <source>
        <dbReference type="ARBA" id="ARBA00022737"/>
    </source>
</evidence>
<dbReference type="KEGG" id="vta:A3002"/>
<keyword evidence="3" id="KW-0012">Acyltransferase</keyword>
<proteinExistence type="predicted"/>
<evidence type="ECO:0000313" key="4">
    <source>
        <dbReference type="EMBL" id="SON50968.1"/>
    </source>
</evidence>
<dbReference type="InterPro" id="IPR011004">
    <property type="entry name" value="Trimer_LpxA-like_sf"/>
</dbReference>
<dbReference type="CDD" id="cd04647">
    <property type="entry name" value="LbH_MAT_like"/>
    <property type="match status" value="1"/>
</dbReference>
<dbReference type="Gene3D" id="2.160.10.10">
    <property type="entry name" value="Hexapeptide repeat proteins"/>
    <property type="match status" value="1"/>
</dbReference>
<dbReference type="PROSITE" id="PS00101">
    <property type="entry name" value="HEXAPEP_TRANSFERASES"/>
    <property type="match status" value="1"/>
</dbReference>
<dbReference type="Proteomes" id="UP000235828">
    <property type="component" value="Chromosome A"/>
</dbReference>
<reference evidence="4 5" key="1">
    <citation type="submission" date="2017-10" db="EMBL/GenBank/DDBJ databases">
        <authorList>
            <person name="Banno H."/>
            <person name="Chua N.-H."/>
        </authorList>
    </citation>
    <scope>NUCLEOTIDE SEQUENCE [LARGE SCALE GENOMIC DNA]</scope>
    <source>
        <strain evidence="4">Vibrio tapetis CECT4600</strain>
    </source>
</reference>
<evidence type="ECO:0000313" key="5">
    <source>
        <dbReference type="Proteomes" id="UP000235828"/>
    </source>
</evidence>